<dbReference type="InterPro" id="IPR000836">
    <property type="entry name" value="PRTase_dom"/>
</dbReference>
<dbReference type="GO" id="GO:0006166">
    <property type="term" value="P:purine ribonucleoside salvage"/>
    <property type="evidence" value="ECO:0007669"/>
    <property type="project" value="UniProtKB-KW"/>
</dbReference>
<dbReference type="HAMAP" id="MF_00004">
    <property type="entry name" value="Aden_phosphoribosyltr"/>
    <property type="match status" value="1"/>
</dbReference>
<dbReference type="PANTHER" id="PTHR32315">
    <property type="entry name" value="ADENINE PHOSPHORIBOSYLTRANSFERASE"/>
    <property type="match status" value="1"/>
</dbReference>
<feature type="region of interest" description="Disordered" evidence="12">
    <location>
        <begin position="1"/>
        <end position="32"/>
    </location>
</feature>
<evidence type="ECO:0000256" key="2">
    <source>
        <dbReference type="ARBA" id="ARBA00003968"/>
    </source>
</evidence>
<name>A0A0G2E686_PHACM</name>
<keyword evidence="10 14" id="KW-0808">Transferase</keyword>
<dbReference type="InterPro" id="IPR005764">
    <property type="entry name" value="Ade_phspho_trans"/>
</dbReference>
<dbReference type="GO" id="GO:0003999">
    <property type="term" value="F:adenine phosphoribosyltransferase activity"/>
    <property type="evidence" value="ECO:0007669"/>
    <property type="project" value="UniProtKB-EC"/>
</dbReference>
<comment type="catalytic activity">
    <reaction evidence="1">
        <text>AMP + diphosphate = 5-phospho-alpha-D-ribose 1-diphosphate + adenine</text>
        <dbReference type="Rhea" id="RHEA:16609"/>
        <dbReference type="ChEBI" id="CHEBI:16708"/>
        <dbReference type="ChEBI" id="CHEBI:33019"/>
        <dbReference type="ChEBI" id="CHEBI:58017"/>
        <dbReference type="ChEBI" id="CHEBI:456215"/>
        <dbReference type="EC" id="2.4.2.7"/>
    </reaction>
</comment>
<evidence type="ECO:0000256" key="1">
    <source>
        <dbReference type="ARBA" id="ARBA00000868"/>
    </source>
</evidence>
<comment type="function">
    <text evidence="2">Catalyzes a salvage reaction resulting in the formation of AMP, that is energically less costly than de novo synthesis.</text>
</comment>
<protein>
    <recommendedName>
        <fullName evidence="7">adenine phosphoribosyltransferase</fullName>
        <ecNumber evidence="7">2.4.2.7</ecNumber>
    </recommendedName>
</protein>
<dbReference type="UniPathway" id="UPA00588">
    <property type="reaction ID" value="UER00646"/>
</dbReference>
<dbReference type="SUPFAM" id="SSF53271">
    <property type="entry name" value="PRTase-like"/>
    <property type="match status" value="1"/>
</dbReference>
<dbReference type="AlphaFoldDB" id="A0A0G2E686"/>
<dbReference type="GO" id="GO:0002055">
    <property type="term" value="F:adenine binding"/>
    <property type="evidence" value="ECO:0007669"/>
    <property type="project" value="TreeGrafter"/>
</dbReference>
<evidence type="ECO:0000256" key="6">
    <source>
        <dbReference type="ARBA" id="ARBA00011738"/>
    </source>
</evidence>
<evidence type="ECO:0000256" key="5">
    <source>
        <dbReference type="ARBA" id="ARBA00008391"/>
    </source>
</evidence>
<evidence type="ECO:0000259" key="13">
    <source>
        <dbReference type="Pfam" id="PF00156"/>
    </source>
</evidence>
<dbReference type="EC" id="2.4.2.7" evidence="7"/>
<evidence type="ECO:0000313" key="14">
    <source>
        <dbReference type="EMBL" id="KKY18199.1"/>
    </source>
</evidence>
<evidence type="ECO:0000313" key="15">
    <source>
        <dbReference type="Proteomes" id="UP000053317"/>
    </source>
</evidence>
<comment type="pathway">
    <text evidence="4">Purine metabolism; AMP biosynthesis via salvage pathway; AMP from adenine: step 1/1.</text>
</comment>
<dbReference type="GO" id="GO:0016208">
    <property type="term" value="F:AMP binding"/>
    <property type="evidence" value="ECO:0007669"/>
    <property type="project" value="TreeGrafter"/>
</dbReference>
<gene>
    <name evidence="14" type="ORF">UCRPC4_g05084</name>
</gene>
<feature type="domain" description="Phosphoribosyltransferase" evidence="13">
    <location>
        <begin position="84"/>
        <end position="211"/>
    </location>
</feature>
<keyword evidence="15" id="KW-1185">Reference proteome</keyword>
<evidence type="ECO:0000256" key="12">
    <source>
        <dbReference type="SAM" id="MobiDB-lite"/>
    </source>
</evidence>
<evidence type="ECO:0000256" key="10">
    <source>
        <dbReference type="ARBA" id="ARBA00022679"/>
    </source>
</evidence>
<comment type="caution">
    <text evidence="14">The sequence shown here is derived from an EMBL/GenBank/DDBJ whole genome shotgun (WGS) entry which is preliminary data.</text>
</comment>
<dbReference type="InterPro" id="IPR029057">
    <property type="entry name" value="PRTase-like"/>
</dbReference>
<keyword evidence="8" id="KW-0963">Cytoplasm</keyword>
<dbReference type="CDD" id="cd06223">
    <property type="entry name" value="PRTases_typeI"/>
    <property type="match status" value="1"/>
</dbReference>
<reference evidence="14 15" key="1">
    <citation type="submission" date="2015-05" db="EMBL/GenBank/DDBJ databases">
        <title>Distinctive expansion of gene families associated with plant cell wall degradation and secondary metabolism in the genomes of grapevine trunk pathogens.</title>
        <authorList>
            <person name="Lawrence D.P."/>
            <person name="Travadon R."/>
            <person name="Rolshausen P.E."/>
            <person name="Baumgartner K."/>
        </authorList>
    </citation>
    <scope>NUCLEOTIDE SEQUENCE [LARGE SCALE GENOMIC DNA]</scope>
    <source>
        <strain evidence="14">UCRPC4</strain>
    </source>
</reference>
<keyword evidence="11" id="KW-0660">Purine salvage</keyword>
<evidence type="ECO:0000256" key="11">
    <source>
        <dbReference type="ARBA" id="ARBA00022726"/>
    </source>
</evidence>
<dbReference type="GO" id="GO:0044209">
    <property type="term" value="P:AMP salvage"/>
    <property type="evidence" value="ECO:0007669"/>
    <property type="project" value="UniProtKB-UniPathway"/>
</dbReference>
<keyword evidence="9 14" id="KW-0328">Glycosyltransferase</keyword>
<dbReference type="EMBL" id="LCWF01000129">
    <property type="protein sequence ID" value="KKY18199.1"/>
    <property type="molecule type" value="Genomic_DNA"/>
</dbReference>
<comment type="subunit">
    <text evidence="6">Homodimer.</text>
</comment>
<dbReference type="NCBIfam" id="NF002636">
    <property type="entry name" value="PRK02304.1-5"/>
    <property type="match status" value="1"/>
</dbReference>
<accession>A0A0G2E686</accession>
<sequence>MSRPYTGAHPPPSAPDATQIAAGQSTPHPSPSAELASLKVRIQSALRQFQDFPSKGILFEDIMPIFQDPELHSALIRSLELHVLQTFGEENKPDLILGLEARGFLFGPSLALRLGAGFVAARKKGKLPGPTVEAAYEKEYGHDYFQMQADAVKEGQKVIIVDDIIATGGTAAAAGDLVKQLGGKVLEYIFLMELEFLHGRDKLEAPVYTLLSGQKESST</sequence>
<dbReference type="Gene3D" id="3.40.50.2020">
    <property type="match status" value="1"/>
</dbReference>
<dbReference type="OrthoDB" id="363185at2759"/>
<proteinExistence type="inferred from homology"/>
<dbReference type="GO" id="GO:0005737">
    <property type="term" value="C:cytoplasm"/>
    <property type="evidence" value="ECO:0007669"/>
    <property type="project" value="UniProtKB-SubCell"/>
</dbReference>
<evidence type="ECO:0000256" key="9">
    <source>
        <dbReference type="ARBA" id="ARBA00022676"/>
    </source>
</evidence>
<dbReference type="Pfam" id="PF00156">
    <property type="entry name" value="Pribosyltran"/>
    <property type="match status" value="1"/>
</dbReference>
<dbReference type="NCBIfam" id="TIGR01090">
    <property type="entry name" value="apt"/>
    <property type="match status" value="1"/>
</dbReference>
<dbReference type="PANTHER" id="PTHR32315:SF3">
    <property type="entry name" value="ADENINE PHOSPHORIBOSYLTRANSFERASE"/>
    <property type="match status" value="1"/>
</dbReference>
<evidence type="ECO:0000256" key="3">
    <source>
        <dbReference type="ARBA" id="ARBA00004496"/>
    </source>
</evidence>
<dbReference type="Proteomes" id="UP000053317">
    <property type="component" value="Unassembled WGS sequence"/>
</dbReference>
<evidence type="ECO:0000256" key="4">
    <source>
        <dbReference type="ARBA" id="ARBA00004659"/>
    </source>
</evidence>
<evidence type="ECO:0000256" key="8">
    <source>
        <dbReference type="ARBA" id="ARBA00022490"/>
    </source>
</evidence>
<comment type="subcellular location">
    <subcellularLocation>
        <location evidence="3">Cytoplasm</location>
    </subcellularLocation>
</comment>
<dbReference type="FunFam" id="3.40.50.2020:FF:000004">
    <property type="entry name" value="Adenine phosphoribosyltransferase"/>
    <property type="match status" value="1"/>
</dbReference>
<comment type="similarity">
    <text evidence="5">Belongs to the purine/pyrimidine phosphoribosyltransferase family.</text>
</comment>
<dbReference type="InterPro" id="IPR050054">
    <property type="entry name" value="UPRTase/APRTase"/>
</dbReference>
<dbReference type="GO" id="GO:0006168">
    <property type="term" value="P:adenine salvage"/>
    <property type="evidence" value="ECO:0007669"/>
    <property type="project" value="InterPro"/>
</dbReference>
<evidence type="ECO:0000256" key="7">
    <source>
        <dbReference type="ARBA" id="ARBA00011893"/>
    </source>
</evidence>
<organism evidence="14 15">
    <name type="scientific">Phaeomoniella chlamydospora</name>
    <name type="common">Phaeoacremonium chlamydosporum</name>
    <dbReference type="NCBI Taxonomy" id="158046"/>
    <lineage>
        <taxon>Eukaryota</taxon>
        <taxon>Fungi</taxon>
        <taxon>Dikarya</taxon>
        <taxon>Ascomycota</taxon>
        <taxon>Pezizomycotina</taxon>
        <taxon>Eurotiomycetes</taxon>
        <taxon>Chaetothyriomycetidae</taxon>
        <taxon>Phaeomoniellales</taxon>
        <taxon>Phaeomoniellaceae</taxon>
        <taxon>Phaeomoniella</taxon>
    </lineage>
</organism>
<reference evidence="14 15" key="2">
    <citation type="submission" date="2015-05" db="EMBL/GenBank/DDBJ databases">
        <authorList>
            <person name="Morales-Cruz A."/>
            <person name="Amrine K.C."/>
            <person name="Cantu D."/>
        </authorList>
    </citation>
    <scope>NUCLEOTIDE SEQUENCE [LARGE SCALE GENOMIC DNA]</scope>
    <source>
        <strain evidence="14">UCRPC4</strain>
    </source>
</reference>